<feature type="transmembrane region" description="Helical" evidence="15">
    <location>
        <begin position="125"/>
        <end position="151"/>
    </location>
</feature>
<dbReference type="PANTHER" id="PTHR46062:SF2">
    <property type="entry name" value="STEROL REGULATORY ELEMENT-BINDING PROTEIN 1"/>
    <property type="match status" value="1"/>
</dbReference>
<evidence type="ECO:0000256" key="3">
    <source>
        <dbReference type="ARBA" id="ARBA00004394"/>
    </source>
</evidence>
<evidence type="ECO:0000256" key="5">
    <source>
        <dbReference type="ARBA" id="ARBA00023015"/>
    </source>
</evidence>
<dbReference type="GO" id="GO:0000978">
    <property type="term" value="F:RNA polymerase II cis-regulatory region sequence-specific DNA binding"/>
    <property type="evidence" value="ECO:0007669"/>
    <property type="project" value="TreeGrafter"/>
</dbReference>
<dbReference type="GO" id="GO:0008203">
    <property type="term" value="P:cholesterol metabolic process"/>
    <property type="evidence" value="ECO:0007669"/>
    <property type="project" value="UniProtKB-KW"/>
</dbReference>
<dbReference type="GO" id="GO:0000139">
    <property type="term" value="C:Golgi membrane"/>
    <property type="evidence" value="ECO:0007669"/>
    <property type="project" value="UniProtKB-SubCell"/>
</dbReference>
<keyword evidence="13" id="KW-0539">Nucleus</keyword>
<organism evidence="16 17">
    <name type="scientific">Oncorhynchus mykiss</name>
    <name type="common">Rainbow trout</name>
    <name type="synonym">Salmo gairdneri</name>
    <dbReference type="NCBI Taxonomy" id="8022"/>
    <lineage>
        <taxon>Eukaryota</taxon>
        <taxon>Metazoa</taxon>
        <taxon>Chordata</taxon>
        <taxon>Craniata</taxon>
        <taxon>Vertebrata</taxon>
        <taxon>Euteleostomi</taxon>
        <taxon>Actinopterygii</taxon>
        <taxon>Neopterygii</taxon>
        <taxon>Teleostei</taxon>
        <taxon>Protacanthopterygii</taxon>
        <taxon>Salmoniformes</taxon>
        <taxon>Salmonidae</taxon>
        <taxon>Salmoninae</taxon>
        <taxon>Oncorhynchus</taxon>
    </lineage>
</organism>
<accession>A0A060Z2Z3</accession>
<dbReference type="AlphaFoldDB" id="A0A060Z2Z3"/>
<feature type="transmembrane region" description="Helical" evidence="15">
    <location>
        <begin position="52"/>
        <end position="76"/>
    </location>
</feature>
<keyword evidence="6" id="KW-0333">Golgi apparatus</keyword>
<dbReference type="PANTHER" id="PTHR46062">
    <property type="entry name" value="STEROL REGULATORY ELEMENT-BINDING PROTEIN"/>
    <property type="match status" value="1"/>
</dbReference>
<feature type="non-terminal residue" evidence="16">
    <location>
        <position position="1"/>
    </location>
</feature>
<evidence type="ECO:0000313" key="17">
    <source>
        <dbReference type="Proteomes" id="UP000193380"/>
    </source>
</evidence>
<dbReference type="Proteomes" id="UP000193380">
    <property type="component" value="Unassembled WGS sequence"/>
</dbReference>
<dbReference type="GO" id="GO:0000981">
    <property type="term" value="F:DNA-binding transcription factor activity, RNA polymerase II-specific"/>
    <property type="evidence" value="ECO:0007669"/>
    <property type="project" value="TreeGrafter"/>
</dbReference>
<reference evidence="16" key="1">
    <citation type="journal article" date="2014" name="Nat. Commun.">
        <title>The rainbow trout genome provides novel insights into evolution after whole-genome duplication in vertebrates.</title>
        <authorList>
            <person name="Berthelot C."/>
            <person name="Brunet F."/>
            <person name="Chalopin D."/>
            <person name="Juanchich A."/>
            <person name="Bernard M."/>
            <person name="Noel B."/>
            <person name="Bento P."/>
            <person name="Da Silva C."/>
            <person name="Labadie K."/>
            <person name="Alberti A."/>
            <person name="Aury J.M."/>
            <person name="Louis A."/>
            <person name="Dehais P."/>
            <person name="Bardou P."/>
            <person name="Montfort J."/>
            <person name="Klopp C."/>
            <person name="Cabau C."/>
            <person name="Gaspin C."/>
            <person name="Thorgaard G.H."/>
            <person name="Boussaha M."/>
            <person name="Quillet E."/>
            <person name="Guyomard R."/>
            <person name="Galiana D."/>
            <person name="Bobe J."/>
            <person name="Volff J.N."/>
            <person name="Genet C."/>
            <person name="Wincker P."/>
            <person name="Jaillon O."/>
            <person name="Roest Crollius H."/>
            <person name="Guiguen Y."/>
        </authorList>
    </citation>
    <scope>NUCLEOTIDE SEQUENCE [LARGE SCALE GENOMIC DNA]</scope>
</reference>
<evidence type="ECO:0000256" key="4">
    <source>
        <dbReference type="ARBA" id="ARBA00022548"/>
    </source>
</evidence>
<proteinExistence type="predicted"/>
<keyword evidence="15" id="KW-0472">Membrane</keyword>
<keyword evidence="15" id="KW-0812">Transmembrane</keyword>
<evidence type="ECO:0000256" key="6">
    <source>
        <dbReference type="ARBA" id="ARBA00023034"/>
    </source>
</evidence>
<dbReference type="EMBL" id="FR924107">
    <property type="protein sequence ID" value="CDQ96104.1"/>
    <property type="molecule type" value="Genomic_DNA"/>
</dbReference>
<evidence type="ECO:0000256" key="1">
    <source>
        <dbReference type="ARBA" id="ARBA00004123"/>
    </source>
</evidence>
<keyword evidence="7" id="KW-0443">Lipid metabolism</keyword>
<keyword evidence="9" id="KW-0010">Activator</keyword>
<evidence type="ECO:0000256" key="12">
    <source>
        <dbReference type="ARBA" id="ARBA00023221"/>
    </source>
</evidence>
<keyword evidence="11" id="KW-1207">Sterol metabolism</keyword>
<keyword evidence="5" id="KW-0805">Transcription regulation</keyword>
<keyword evidence="10" id="KW-0804">Transcription</keyword>
<keyword evidence="14" id="KW-0968">Cytoplasmic vesicle</keyword>
<evidence type="ECO:0000256" key="14">
    <source>
        <dbReference type="ARBA" id="ARBA00023329"/>
    </source>
</evidence>
<evidence type="ECO:0000313" key="16">
    <source>
        <dbReference type="EMBL" id="CDQ96104.1"/>
    </source>
</evidence>
<comment type="subcellular location">
    <subcellularLocation>
        <location evidence="2">Cytoplasmic vesicle membrane</location>
    </subcellularLocation>
    <subcellularLocation>
        <location evidence="3">Golgi apparatus membrane</location>
    </subcellularLocation>
    <subcellularLocation>
        <location evidence="1">Nucleus</location>
    </subcellularLocation>
</comment>
<evidence type="ECO:0000256" key="15">
    <source>
        <dbReference type="SAM" id="Phobius"/>
    </source>
</evidence>
<protein>
    <submittedName>
        <fullName evidence="16">Uncharacterized protein</fullName>
    </submittedName>
</protein>
<keyword evidence="4" id="KW-0153">Cholesterol metabolism</keyword>
<evidence type="ECO:0000256" key="9">
    <source>
        <dbReference type="ARBA" id="ARBA00023159"/>
    </source>
</evidence>
<dbReference type="PaxDb" id="8022-A0A060Z2Z3"/>
<evidence type="ECO:0000256" key="7">
    <source>
        <dbReference type="ARBA" id="ARBA00023098"/>
    </source>
</evidence>
<keyword evidence="15" id="KW-1133">Transmembrane helix</keyword>
<dbReference type="GO" id="GO:0005634">
    <property type="term" value="C:nucleus"/>
    <property type="evidence" value="ECO:0007669"/>
    <property type="project" value="UniProtKB-SubCell"/>
</dbReference>
<evidence type="ECO:0000256" key="8">
    <source>
        <dbReference type="ARBA" id="ARBA00023125"/>
    </source>
</evidence>
<dbReference type="GO" id="GO:0030659">
    <property type="term" value="C:cytoplasmic vesicle membrane"/>
    <property type="evidence" value="ECO:0007669"/>
    <property type="project" value="UniProtKB-SubCell"/>
</dbReference>
<gene>
    <name evidence="16" type="ORF">GSONMT00006435001</name>
</gene>
<sequence>FSCESISSLSVCVCVCVRVSNSLCCCISKSNSVWVHPLCVFLLADSWGWMDWVLPTLLVWLLNGVLVAGVLVRVLVYGEPVTRPHSGSSVLFWRHRKQADLDLARVRIWRIGSSFKSCKLMLRPLPLFLALLGLLYGIVAYCTCSFSWAFMFGVTPANSTVHDHNPQVEQYFTQMFNYSRLFSLLCAGVLLSKLGGSHLSAVHMALSAVNLAECSGSCLPVATLGEIYVSAALRVKASLPRLLHFSSRVFLSSARQACLSSSGSVPPAMQWLCHPLGHRFFVDGDWAVRSTPKDSIYSQAGNTVDPLAQVTQAFREHLLEKALYCVAQPRGEKTPSDGEG</sequence>
<keyword evidence="8" id="KW-0238">DNA-binding</keyword>
<evidence type="ECO:0000256" key="10">
    <source>
        <dbReference type="ARBA" id="ARBA00023163"/>
    </source>
</evidence>
<evidence type="ECO:0000256" key="13">
    <source>
        <dbReference type="ARBA" id="ARBA00023242"/>
    </source>
</evidence>
<reference evidence="16" key="2">
    <citation type="submission" date="2014-03" db="EMBL/GenBank/DDBJ databases">
        <authorList>
            <person name="Genoscope - CEA"/>
        </authorList>
    </citation>
    <scope>NUCLEOTIDE SEQUENCE</scope>
</reference>
<dbReference type="STRING" id="8022.A0A060Z2Z3"/>
<evidence type="ECO:0000256" key="2">
    <source>
        <dbReference type="ARBA" id="ARBA00004156"/>
    </source>
</evidence>
<evidence type="ECO:0000256" key="11">
    <source>
        <dbReference type="ARBA" id="ARBA00023166"/>
    </source>
</evidence>
<keyword evidence="12" id="KW-0753">Steroid metabolism</keyword>
<name>A0A060Z2Z3_ONCMY</name>